<dbReference type="Proteomes" id="UP000307440">
    <property type="component" value="Unassembled WGS sequence"/>
</dbReference>
<evidence type="ECO:0000313" key="2">
    <source>
        <dbReference type="Proteomes" id="UP000307440"/>
    </source>
</evidence>
<gene>
    <name evidence="1" type="ORF">FA15DRAFT_671001</name>
</gene>
<dbReference type="EMBL" id="ML210229">
    <property type="protein sequence ID" value="TFK22905.1"/>
    <property type="molecule type" value="Genomic_DNA"/>
</dbReference>
<sequence length="484" mass="53394">MDAIGLLVNLVGIARGIHSAIEDLNTKKEKLKQLRWRMEALLETLQPFVFGGGGGDKDSEGLKLGPKMNRDLAPSNSSFRCNLHRYTTLFLELAEILSGIRQHLSLYSAKFRFGRLMEFVNPGVVVNSLEEDEKRLSRWMEMFVLRMQVEVRAVVLGGGVGLDLVEDGEVKENEKETGGSDVVRFWDVAIGEEVEYASPRELLAAVRAWIRESVDYVVVASLTIELDPEDLGVFLKRRVVGVVGGRTVLGYVAELRSRNGSGVRAPARGGRLLQIENICSKDKGFGDGEERVGKVNSEDVLLEPTIVWVDDHPENVTDVVEHAKSLGIRVVLLPSTYAAKLWIKTYEDHLRRLEARALLRFVTDNTRYESEPLSSGSGGLSDGAGAGGGEAIMNLSAGETILRFLRGNGFVSHVLVYCGPSIGRTDYVESYGNASSTQEYVVVQEFSGDLVRQMQRGGEGVWSRVGALRRGWRVSLAHVRDESV</sequence>
<dbReference type="AlphaFoldDB" id="A0A5C3KRT5"/>
<evidence type="ECO:0000313" key="1">
    <source>
        <dbReference type="EMBL" id="TFK22905.1"/>
    </source>
</evidence>
<dbReference type="OrthoDB" id="3254241at2759"/>
<accession>A0A5C3KRT5</accession>
<dbReference type="STRING" id="230819.A0A5C3KRT5"/>
<proteinExistence type="predicted"/>
<protein>
    <submittedName>
        <fullName evidence="1">Uncharacterized protein</fullName>
    </submittedName>
</protein>
<reference evidence="1 2" key="1">
    <citation type="journal article" date="2019" name="Nat. Ecol. Evol.">
        <title>Megaphylogeny resolves global patterns of mushroom evolution.</title>
        <authorList>
            <person name="Varga T."/>
            <person name="Krizsan K."/>
            <person name="Foldi C."/>
            <person name="Dima B."/>
            <person name="Sanchez-Garcia M."/>
            <person name="Sanchez-Ramirez S."/>
            <person name="Szollosi G.J."/>
            <person name="Szarkandi J.G."/>
            <person name="Papp V."/>
            <person name="Albert L."/>
            <person name="Andreopoulos W."/>
            <person name="Angelini C."/>
            <person name="Antonin V."/>
            <person name="Barry K.W."/>
            <person name="Bougher N.L."/>
            <person name="Buchanan P."/>
            <person name="Buyck B."/>
            <person name="Bense V."/>
            <person name="Catcheside P."/>
            <person name="Chovatia M."/>
            <person name="Cooper J."/>
            <person name="Damon W."/>
            <person name="Desjardin D."/>
            <person name="Finy P."/>
            <person name="Geml J."/>
            <person name="Haridas S."/>
            <person name="Hughes K."/>
            <person name="Justo A."/>
            <person name="Karasinski D."/>
            <person name="Kautmanova I."/>
            <person name="Kiss B."/>
            <person name="Kocsube S."/>
            <person name="Kotiranta H."/>
            <person name="LaButti K.M."/>
            <person name="Lechner B.E."/>
            <person name="Liimatainen K."/>
            <person name="Lipzen A."/>
            <person name="Lukacs Z."/>
            <person name="Mihaltcheva S."/>
            <person name="Morgado L.N."/>
            <person name="Niskanen T."/>
            <person name="Noordeloos M.E."/>
            <person name="Ohm R.A."/>
            <person name="Ortiz-Santana B."/>
            <person name="Ovrebo C."/>
            <person name="Racz N."/>
            <person name="Riley R."/>
            <person name="Savchenko A."/>
            <person name="Shiryaev A."/>
            <person name="Soop K."/>
            <person name="Spirin V."/>
            <person name="Szebenyi C."/>
            <person name="Tomsovsky M."/>
            <person name="Tulloss R.E."/>
            <person name="Uehling J."/>
            <person name="Grigoriev I.V."/>
            <person name="Vagvolgyi C."/>
            <person name="Papp T."/>
            <person name="Martin F.M."/>
            <person name="Miettinen O."/>
            <person name="Hibbett D.S."/>
            <person name="Nagy L.G."/>
        </authorList>
    </citation>
    <scope>NUCLEOTIDE SEQUENCE [LARGE SCALE GENOMIC DNA]</scope>
    <source>
        <strain evidence="1 2">CBS 121175</strain>
    </source>
</reference>
<name>A0A5C3KRT5_COPMA</name>
<keyword evidence="2" id="KW-1185">Reference proteome</keyword>
<organism evidence="1 2">
    <name type="scientific">Coprinopsis marcescibilis</name>
    <name type="common">Agaric fungus</name>
    <name type="synonym">Psathyrella marcescibilis</name>
    <dbReference type="NCBI Taxonomy" id="230819"/>
    <lineage>
        <taxon>Eukaryota</taxon>
        <taxon>Fungi</taxon>
        <taxon>Dikarya</taxon>
        <taxon>Basidiomycota</taxon>
        <taxon>Agaricomycotina</taxon>
        <taxon>Agaricomycetes</taxon>
        <taxon>Agaricomycetidae</taxon>
        <taxon>Agaricales</taxon>
        <taxon>Agaricineae</taxon>
        <taxon>Psathyrellaceae</taxon>
        <taxon>Coprinopsis</taxon>
    </lineage>
</organism>